<reference evidence="4" key="1">
    <citation type="journal article" date="2010" name="Nat. Biotechnol.">
        <title>Draft genome sequence of the oilseed species Ricinus communis.</title>
        <authorList>
            <person name="Chan A.P."/>
            <person name="Crabtree J."/>
            <person name="Zhao Q."/>
            <person name="Lorenzi H."/>
            <person name="Orvis J."/>
            <person name="Puiu D."/>
            <person name="Melake-Berhan A."/>
            <person name="Jones K.M."/>
            <person name="Redman J."/>
            <person name="Chen G."/>
            <person name="Cahoon E.B."/>
            <person name="Gedil M."/>
            <person name="Stanke M."/>
            <person name="Haas B.J."/>
            <person name="Wortman J.R."/>
            <person name="Fraser-Liggett C.M."/>
            <person name="Ravel J."/>
            <person name="Rabinowicz P.D."/>
        </authorList>
    </citation>
    <scope>NUCLEOTIDE SEQUENCE [LARGE SCALE GENOMIC DNA]</scope>
    <source>
        <strain evidence="4">cv. Hale</strain>
    </source>
</reference>
<feature type="domain" description="Terpene synthase metal-binding" evidence="2">
    <location>
        <begin position="1"/>
        <end position="182"/>
    </location>
</feature>
<name>B9S898_RICCO</name>
<dbReference type="AlphaFoldDB" id="B9S898"/>
<dbReference type="EMBL" id="EQ973890">
    <property type="protein sequence ID" value="EEF40192.1"/>
    <property type="molecule type" value="Genomic_DNA"/>
</dbReference>
<gene>
    <name evidence="3" type="ORF">RCOM_1733300</name>
</gene>
<dbReference type="Proteomes" id="UP000008311">
    <property type="component" value="Unassembled WGS sequence"/>
</dbReference>
<dbReference type="InterPro" id="IPR005630">
    <property type="entry name" value="Terpene_synthase_metal-bd"/>
</dbReference>
<dbReference type="STRING" id="3988.B9S898"/>
<dbReference type="GO" id="GO:0034002">
    <property type="term" value="F:(R)-limonene synthase activity"/>
    <property type="evidence" value="ECO:0007669"/>
    <property type="project" value="UniProtKB-EC"/>
</dbReference>
<sequence length="192" mass="22128">MENFLWSVGGNSEPQIGYFRRMSTKINSLITIIDDIYDVYGTLDELELFTDAVERWDVDAMDQLPDYMKLGFLALHNSINEMAYDVLKKQGFHIIPHLKKAVHLCKSYLVEAKWYYSGYTPTLQEYMDNAWISISAPAILVHTYFLEGSPITNEALKCMKDYPDIIRWSAMILRFANDLGTSSVWIPFSSSL</sequence>
<keyword evidence="3" id="KW-0456">Lyase</keyword>
<organism evidence="3 4">
    <name type="scientific">Ricinus communis</name>
    <name type="common">Castor bean</name>
    <dbReference type="NCBI Taxonomy" id="3988"/>
    <lineage>
        <taxon>Eukaryota</taxon>
        <taxon>Viridiplantae</taxon>
        <taxon>Streptophyta</taxon>
        <taxon>Embryophyta</taxon>
        <taxon>Tracheophyta</taxon>
        <taxon>Spermatophyta</taxon>
        <taxon>Magnoliopsida</taxon>
        <taxon>eudicotyledons</taxon>
        <taxon>Gunneridae</taxon>
        <taxon>Pentapetalae</taxon>
        <taxon>rosids</taxon>
        <taxon>fabids</taxon>
        <taxon>Malpighiales</taxon>
        <taxon>Euphorbiaceae</taxon>
        <taxon>Acalyphoideae</taxon>
        <taxon>Acalypheae</taxon>
        <taxon>Ricinus</taxon>
    </lineage>
</organism>
<dbReference type="InterPro" id="IPR008949">
    <property type="entry name" value="Isoprenoid_synthase_dom_sf"/>
</dbReference>
<protein>
    <submittedName>
        <fullName evidence="3">(R)-limonene synthase, putative</fullName>
        <ecNumber evidence="3">4.2.3.20</ecNumber>
    </submittedName>
</protein>
<evidence type="ECO:0000313" key="3">
    <source>
        <dbReference type="EMBL" id="EEF40192.1"/>
    </source>
</evidence>
<dbReference type="GO" id="GO:0000287">
    <property type="term" value="F:magnesium ion binding"/>
    <property type="evidence" value="ECO:0007669"/>
    <property type="project" value="InterPro"/>
</dbReference>
<keyword evidence="4" id="KW-1185">Reference proteome</keyword>
<dbReference type="PANTHER" id="PTHR31225:SF204">
    <property type="entry name" value="(R)-LIMONENE SYNTHASE"/>
    <property type="match status" value="1"/>
</dbReference>
<dbReference type="PANTHER" id="PTHR31225">
    <property type="entry name" value="OS04G0344100 PROTEIN-RELATED"/>
    <property type="match status" value="1"/>
</dbReference>
<evidence type="ECO:0000256" key="1">
    <source>
        <dbReference type="ARBA" id="ARBA00022723"/>
    </source>
</evidence>
<dbReference type="InterPro" id="IPR050148">
    <property type="entry name" value="Terpene_synthase-like"/>
</dbReference>
<dbReference type="GO" id="GO:0016114">
    <property type="term" value="P:terpenoid biosynthetic process"/>
    <property type="evidence" value="ECO:0007669"/>
    <property type="project" value="InterPro"/>
</dbReference>
<keyword evidence="1" id="KW-0479">Metal-binding</keyword>
<dbReference type="eggNOG" id="ENOG502QUH3">
    <property type="taxonomic scope" value="Eukaryota"/>
</dbReference>
<dbReference type="Gene3D" id="1.10.600.10">
    <property type="entry name" value="Farnesyl Diphosphate Synthase"/>
    <property type="match status" value="1"/>
</dbReference>
<accession>B9S898</accession>
<evidence type="ECO:0000259" key="2">
    <source>
        <dbReference type="Pfam" id="PF03936"/>
    </source>
</evidence>
<proteinExistence type="predicted"/>
<dbReference type="EC" id="4.2.3.20" evidence="3"/>
<dbReference type="Pfam" id="PF03936">
    <property type="entry name" value="Terpene_synth_C"/>
    <property type="match status" value="1"/>
</dbReference>
<dbReference type="InParanoid" id="B9S898"/>
<dbReference type="SUPFAM" id="SSF48576">
    <property type="entry name" value="Terpenoid synthases"/>
    <property type="match status" value="1"/>
</dbReference>
<evidence type="ECO:0000313" key="4">
    <source>
        <dbReference type="Proteomes" id="UP000008311"/>
    </source>
</evidence>